<reference evidence="7" key="1">
    <citation type="submission" date="2019-08" db="EMBL/GenBank/DDBJ databases">
        <title>The improved chromosome-level genome for the pearl oyster Pinctada fucata martensii using PacBio sequencing and Hi-C.</title>
        <authorList>
            <person name="Zheng Z."/>
        </authorList>
    </citation>
    <scope>NUCLEOTIDE SEQUENCE</scope>
    <source>
        <strain evidence="7">ZZ-2019</strain>
        <tissue evidence="7">Adductor muscle</tissue>
    </source>
</reference>
<dbReference type="Pfam" id="PF00090">
    <property type="entry name" value="TSP_1"/>
    <property type="match status" value="1"/>
</dbReference>
<evidence type="ECO:0000256" key="1">
    <source>
        <dbReference type="ARBA" id="ARBA00022729"/>
    </source>
</evidence>
<keyword evidence="2" id="KW-0430">Lectin</keyword>
<dbReference type="InterPro" id="IPR036383">
    <property type="entry name" value="TSP1_rpt_sf"/>
</dbReference>
<dbReference type="PANTHER" id="PTHR33589">
    <property type="entry name" value="OS11G0524900 PROTEIN"/>
    <property type="match status" value="1"/>
</dbReference>
<dbReference type="FunFam" id="2.20.100.10:FF:000001">
    <property type="entry name" value="semaphorin-5A isoform X1"/>
    <property type="match status" value="1"/>
</dbReference>
<dbReference type="Gene3D" id="2.20.100.10">
    <property type="entry name" value="Thrombospondin type-1 (TSP1) repeat"/>
    <property type="match status" value="1"/>
</dbReference>
<name>A0AA88YLP1_PINIB</name>
<accession>A0AA88YLP1</accession>
<dbReference type="InterPro" id="IPR000884">
    <property type="entry name" value="TSP1_rpt"/>
</dbReference>
<sequence>MLLEFQTEIKMAVSTTLYLIFASLFCYSLAQLSGGSGGDFSDSVSGQSTNWILINKIIEMGERMDQFEQEMKRMKSDILYLQDKLNAGQVAGQWGPWGPMSACSRTCQTYGNQTSGISSRSRSCDSPAPSNGGQCQGNGTEYINCVPDALCPMSVAPLNPSDAIGGNGGWPFSDSDLWTNKPVTGIRMQCGRVLVSMQLKYGDNWGPVWGGAVSQWCEFPATYDVEADFEPDEYVTGVNATHNTYINSVTLQTNKRALRTCGTTTGNTIKDIQGNRMLYISGQKGCYIDRLNLHWAA</sequence>
<dbReference type="SUPFAM" id="SSF82895">
    <property type="entry name" value="TSP-1 type 1 repeat"/>
    <property type="match status" value="1"/>
</dbReference>
<protein>
    <recommendedName>
        <fullName evidence="6">Jacalin-type lectin domain-containing protein</fullName>
    </recommendedName>
</protein>
<comment type="caution">
    <text evidence="7">The sequence shown here is derived from an EMBL/GenBank/DDBJ whole genome shotgun (WGS) entry which is preliminary data.</text>
</comment>
<dbReference type="AlphaFoldDB" id="A0AA88YLP1"/>
<dbReference type="SMART" id="SM00209">
    <property type="entry name" value="TSP1"/>
    <property type="match status" value="1"/>
</dbReference>
<evidence type="ECO:0000259" key="6">
    <source>
        <dbReference type="PROSITE" id="PS51752"/>
    </source>
</evidence>
<evidence type="ECO:0000313" key="7">
    <source>
        <dbReference type="EMBL" id="KAK3103856.1"/>
    </source>
</evidence>
<dbReference type="Gene3D" id="2.100.10.30">
    <property type="entry name" value="Jacalin-like lectin domain"/>
    <property type="match status" value="1"/>
</dbReference>
<dbReference type="SMART" id="SM00915">
    <property type="entry name" value="Jacalin"/>
    <property type="match status" value="1"/>
</dbReference>
<dbReference type="Pfam" id="PF01419">
    <property type="entry name" value="Jacalin"/>
    <property type="match status" value="1"/>
</dbReference>
<keyword evidence="8" id="KW-1185">Reference proteome</keyword>
<evidence type="ECO:0000256" key="5">
    <source>
        <dbReference type="SAM" id="MobiDB-lite"/>
    </source>
</evidence>
<keyword evidence="4" id="KW-0175">Coiled coil</keyword>
<evidence type="ECO:0000313" key="8">
    <source>
        <dbReference type="Proteomes" id="UP001186944"/>
    </source>
</evidence>
<evidence type="ECO:0000256" key="3">
    <source>
        <dbReference type="ARBA" id="ARBA00023157"/>
    </source>
</evidence>
<organism evidence="7 8">
    <name type="scientific">Pinctada imbricata</name>
    <name type="common">Atlantic pearl-oyster</name>
    <name type="synonym">Pinctada martensii</name>
    <dbReference type="NCBI Taxonomy" id="66713"/>
    <lineage>
        <taxon>Eukaryota</taxon>
        <taxon>Metazoa</taxon>
        <taxon>Spiralia</taxon>
        <taxon>Lophotrochozoa</taxon>
        <taxon>Mollusca</taxon>
        <taxon>Bivalvia</taxon>
        <taxon>Autobranchia</taxon>
        <taxon>Pteriomorphia</taxon>
        <taxon>Pterioida</taxon>
        <taxon>Pterioidea</taxon>
        <taxon>Pteriidae</taxon>
        <taxon>Pinctada</taxon>
    </lineage>
</organism>
<keyword evidence="3" id="KW-1015">Disulfide bond</keyword>
<feature type="domain" description="Jacalin-type lectin" evidence="6">
    <location>
        <begin position="158"/>
        <end position="297"/>
    </location>
</feature>
<dbReference type="Proteomes" id="UP001186944">
    <property type="component" value="Unassembled WGS sequence"/>
</dbReference>
<dbReference type="PROSITE" id="PS51752">
    <property type="entry name" value="JACALIN_LECTIN"/>
    <property type="match status" value="1"/>
</dbReference>
<dbReference type="InterPro" id="IPR001229">
    <property type="entry name" value="Jacalin-like_lectin_dom"/>
</dbReference>
<keyword evidence="1" id="KW-0732">Signal</keyword>
<proteinExistence type="predicted"/>
<feature type="coiled-coil region" evidence="4">
    <location>
        <begin position="57"/>
        <end position="84"/>
    </location>
</feature>
<dbReference type="SUPFAM" id="SSF51101">
    <property type="entry name" value="Mannose-binding lectins"/>
    <property type="match status" value="1"/>
</dbReference>
<dbReference type="PROSITE" id="PS50092">
    <property type="entry name" value="TSP1"/>
    <property type="match status" value="1"/>
</dbReference>
<feature type="compositionally biased region" description="Low complexity" evidence="5">
    <location>
        <begin position="115"/>
        <end position="130"/>
    </location>
</feature>
<dbReference type="EMBL" id="VSWD01000005">
    <property type="protein sequence ID" value="KAK3103856.1"/>
    <property type="molecule type" value="Genomic_DNA"/>
</dbReference>
<feature type="region of interest" description="Disordered" evidence="5">
    <location>
        <begin position="113"/>
        <end position="135"/>
    </location>
</feature>
<gene>
    <name evidence="7" type="ORF">FSP39_022444</name>
</gene>
<dbReference type="PANTHER" id="PTHR33589:SF3">
    <property type="entry name" value="ZYMOGEN GRANULE MEMBRANE PROTEIN 16-LIKE"/>
    <property type="match status" value="1"/>
</dbReference>
<dbReference type="GO" id="GO:0030246">
    <property type="term" value="F:carbohydrate binding"/>
    <property type="evidence" value="ECO:0007669"/>
    <property type="project" value="UniProtKB-KW"/>
</dbReference>
<dbReference type="InterPro" id="IPR052321">
    <property type="entry name" value="PolyBind_ProtTraffic"/>
</dbReference>
<evidence type="ECO:0000256" key="2">
    <source>
        <dbReference type="ARBA" id="ARBA00022734"/>
    </source>
</evidence>
<dbReference type="InterPro" id="IPR036404">
    <property type="entry name" value="Jacalin-like_lectin_dom_sf"/>
</dbReference>
<evidence type="ECO:0000256" key="4">
    <source>
        <dbReference type="SAM" id="Coils"/>
    </source>
</evidence>